<dbReference type="RefSeq" id="WP_008087862.1">
    <property type="nucleotide sequence ID" value="NZ_AEUX02000004.1"/>
</dbReference>
<keyword evidence="1" id="KW-0472">Membrane</keyword>
<name>G5K169_9STRE</name>
<keyword evidence="1" id="KW-1133">Transmembrane helix</keyword>
<protein>
    <recommendedName>
        <fullName evidence="4">DUF624 domain-containing protein</fullName>
    </recommendedName>
</protein>
<dbReference type="eggNOG" id="COG5578">
    <property type="taxonomic scope" value="Bacteria"/>
</dbReference>
<evidence type="ECO:0000313" key="3">
    <source>
        <dbReference type="Proteomes" id="UP000003330"/>
    </source>
</evidence>
<keyword evidence="1" id="KW-0812">Transmembrane</keyword>
<evidence type="ECO:0000256" key="1">
    <source>
        <dbReference type="SAM" id="Phobius"/>
    </source>
</evidence>
<feature type="transmembrane region" description="Helical" evidence="1">
    <location>
        <begin position="138"/>
        <end position="163"/>
    </location>
</feature>
<feature type="transmembrane region" description="Helical" evidence="1">
    <location>
        <begin position="99"/>
        <end position="126"/>
    </location>
</feature>
<evidence type="ECO:0008006" key="4">
    <source>
        <dbReference type="Google" id="ProtNLM"/>
    </source>
</evidence>
<sequence>MTGIEKICFIIWKLIQLTLIFHLLSLAGLFVLGIGPAWQTIATLFLETSQDEKHYSLKRAFQIWKTCFKEANSLFYLFLLVSFLLGLNLHLALQMHSLIWFTLSFVIMVAMACNWMVYIYMIFYTISYEIKLWENAKLAFISVFLSFKQFLETLGVLILLSYITWQYKGLFIFISFGLLVFLLNLVTKPNRELVDGMIDEA</sequence>
<dbReference type="InterPro" id="IPR006938">
    <property type="entry name" value="DUF624"/>
</dbReference>
<proteinExistence type="predicted"/>
<gene>
    <name evidence="2" type="ORF">STRIC_0346</name>
</gene>
<feature type="transmembrane region" description="Helical" evidence="1">
    <location>
        <begin position="169"/>
        <end position="187"/>
    </location>
</feature>
<feature type="transmembrane region" description="Helical" evidence="1">
    <location>
        <begin position="74"/>
        <end position="93"/>
    </location>
</feature>
<keyword evidence="3" id="KW-1185">Reference proteome</keyword>
<reference evidence="2 3" key="1">
    <citation type="journal article" date="2014" name="Int. J. Syst. Evol. Microbiol.">
        <title>Phylogenomics and the dynamic genome evolution of the genus Streptococcus.</title>
        <authorList>
            <consortium name="The Broad Institute Genome Sequencing Platform"/>
            <person name="Richards V.P."/>
            <person name="Palmer S.R."/>
            <person name="Pavinski Bitar P.D."/>
            <person name="Qin X."/>
            <person name="Weinstock G.M."/>
            <person name="Highlander S.K."/>
            <person name="Town C.D."/>
            <person name="Burne R.A."/>
            <person name="Stanhope M.J."/>
        </authorList>
    </citation>
    <scope>NUCLEOTIDE SEQUENCE [LARGE SCALE GENOMIC DNA]</scope>
    <source>
        <strain evidence="2 3">707-05</strain>
    </source>
</reference>
<dbReference type="EMBL" id="AEUX02000004">
    <property type="protein sequence ID" value="EHI70356.1"/>
    <property type="molecule type" value="Genomic_DNA"/>
</dbReference>
<comment type="caution">
    <text evidence="2">The sequence shown here is derived from an EMBL/GenBank/DDBJ whole genome shotgun (WGS) entry which is preliminary data.</text>
</comment>
<dbReference type="Pfam" id="PF04854">
    <property type="entry name" value="DUF624"/>
    <property type="match status" value="1"/>
</dbReference>
<dbReference type="Proteomes" id="UP000003330">
    <property type="component" value="Unassembled WGS sequence"/>
</dbReference>
<dbReference type="STRING" id="764299.STRIC_0346"/>
<evidence type="ECO:0000313" key="2">
    <source>
        <dbReference type="EMBL" id="EHI70356.1"/>
    </source>
</evidence>
<feature type="transmembrane region" description="Helical" evidence="1">
    <location>
        <begin position="20"/>
        <end position="46"/>
    </location>
</feature>
<organism evidence="2 3">
    <name type="scientific">Streptococcus ictaluri 707-05</name>
    <dbReference type="NCBI Taxonomy" id="764299"/>
    <lineage>
        <taxon>Bacteria</taxon>
        <taxon>Bacillati</taxon>
        <taxon>Bacillota</taxon>
        <taxon>Bacilli</taxon>
        <taxon>Lactobacillales</taxon>
        <taxon>Streptococcaceae</taxon>
        <taxon>Streptococcus</taxon>
    </lineage>
</organism>
<dbReference type="AlphaFoldDB" id="G5K169"/>
<accession>G5K169</accession>
<dbReference type="OrthoDB" id="1650985at2"/>